<proteinExistence type="inferred from homology"/>
<dbReference type="AlphaFoldDB" id="A0A9P7XRI9"/>
<comment type="caution">
    <text evidence="5">The sequence shown here is derived from an EMBL/GenBank/DDBJ whole genome shotgun (WGS) entry which is preliminary data.</text>
</comment>
<feature type="region of interest" description="Disordered" evidence="4">
    <location>
        <begin position="717"/>
        <end position="740"/>
    </location>
</feature>
<dbReference type="InterPro" id="IPR011990">
    <property type="entry name" value="TPR-like_helical_dom_sf"/>
</dbReference>
<feature type="repeat" description="TPR" evidence="3">
    <location>
        <begin position="877"/>
        <end position="910"/>
    </location>
</feature>
<evidence type="ECO:0000256" key="2">
    <source>
        <dbReference type="ARBA" id="ARBA00038251"/>
    </source>
</evidence>
<evidence type="ECO:0008006" key="7">
    <source>
        <dbReference type="Google" id="ProtNLM"/>
    </source>
</evidence>
<dbReference type="PANTHER" id="PTHR23083:SF464">
    <property type="entry name" value="TETRATRICOPEPTIDE REPEAT DOMAIN 7, ISOFORM A"/>
    <property type="match status" value="1"/>
</dbReference>
<evidence type="ECO:0000313" key="5">
    <source>
        <dbReference type="EMBL" id="KAG9065899.1"/>
    </source>
</evidence>
<dbReference type="InterPro" id="IPR051722">
    <property type="entry name" value="Endocytosis_PI4K-reg_protein"/>
</dbReference>
<comment type="similarity">
    <text evidence="2">Belongs to the YPP1 family.</text>
</comment>
<evidence type="ECO:0000256" key="3">
    <source>
        <dbReference type="PROSITE-ProRule" id="PRU00339"/>
    </source>
</evidence>
<dbReference type="Gene3D" id="1.25.40.10">
    <property type="entry name" value="Tetratricopeptide repeat domain"/>
    <property type="match status" value="4"/>
</dbReference>
<keyword evidence="3" id="KW-0802">TPR repeat</keyword>
<sequence>MTLTLTAKAQVIERDFQLARAKANYPAFSEFARRYIKHNKNGIVLVNTAMLELAVGEAEIAIRKAQKWTYMTSLDDTPDNIASSPPIRQESIQEAVEKLERVLSKGPEEHQEYAAIVLARAAMATNAPDRVQRVAHYLQNIQLPPVRLPSGYNFALIACGLTVKGLALEEEGKIPEAIVSYDNVALWVQTHSNEKCEELFAWTEHALYRAGLLKLRLGDHLAAVRSFRAYHTQALTWPGNFRLPRRATAYRHLSQALSTSFKTVGYQAGANGSPTVVDEQSHFYPAALSSEMAEIHAYWEDSLYAVTTFPGANEKNWRVLVMIEQIIEDRKLLGCENDADKKALVETIYRASQKTFQSPRVLRFLFFALVEKGQYDEAELALKAYLDMAEINHKVKDSTAEDSLTHDERVRQDVESRYDITTVMIAGSRLYSKELAKPQEALKCASGALDNIHVYLQKHELVADLLNDAYQCQGIAYGLQASTTHEPHQRPQMYAKAVESLENAIKVAPGAFDSLYLLALQYAEIREIAKAILTVKQSISLNSSHIPSWHLLALLLSSQKDYERALSICAVGLKESEWDLAQTDGFSASQLDGEDYLAFRVTQAILQDQVHGPEAGLEHEEALFSLYTRVFAPEPSSMGESLYDIQNVRRRDQSDNDMNSSTLAVVNGGTTTGRPRSSSILSSRSRNGGGSDIGSIIGASHSNTLEVPKANYASSITSSIGTSPNKHRRIPPPAAAAGANQGTLGRSLLSLPPPVQRPTTKSVMRTARANKVLATLWLMSASAFRRLGRMDDAQKAIEEAERVNSSDPDVWYQLGLLYTAQQDQETASVSFSKALALEPYHPACLARVGRSYLDAGSFEMAEGILESTTKSLGWDNAEAWFYLGKVFEATDRLTRAKECLWYALDLETSRPARSFTKALPRYVQ</sequence>
<name>A0A9P7XRI9_9FUNG</name>
<evidence type="ECO:0000256" key="4">
    <source>
        <dbReference type="SAM" id="MobiDB-lite"/>
    </source>
</evidence>
<reference evidence="5" key="1">
    <citation type="submission" date="2021-06" db="EMBL/GenBank/DDBJ databases">
        <title>Genome Sequence of Mortierella hyaline Strain SCG-10, a Cold-Adapted, Nitrate-Reducing Fungus Isolated from Soil in Minnesota, USA.</title>
        <authorList>
            <person name="Aldossari N."/>
        </authorList>
    </citation>
    <scope>NUCLEOTIDE SEQUENCE</scope>
    <source>
        <strain evidence="5">SCG-10</strain>
    </source>
</reference>
<dbReference type="EMBL" id="JAHRHY010000011">
    <property type="protein sequence ID" value="KAG9065899.1"/>
    <property type="molecule type" value="Genomic_DNA"/>
</dbReference>
<evidence type="ECO:0000313" key="6">
    <source>
        <dbReference type="Proteomes" id="UP000707451"/>
    </source>
</evidence>
<organism evidence="5 6">
    <name type="scientific">Linnemannia hyalina</name>
    <dbReference type="NCBI Taxonomy" id="64524"/>
    <lineage>
        <taxon>Eukaryota</taxon>
        <taxon>Fungi</taxon>
        <taxon>Fungi incertae sedis</taxon>
        <taxon>Mucoromycota</taxon>
        <taxon>Mortierellomycotina</taxon>
        <taxon>Mortierellomycetes</taxon>
        <taxon>Mortierellales</taxon>
        <taxon>Mortierellaceae</taxon>
        <taxon>Linnemannia</taxon>
    </lineage>
</organism>
<accession>A0A9P7XRI9</accession>
<feature type="region of interest" description="Disordered" evidence="4">
    <location>
        <begin position="651"/>
        <end position="695"/>
    </location>
</feature>
<dbReference type="Pfam" id="PF13432">
    <property type="entry name" value="TPR_16"/>
    <property type="match status" value="2"/>
</dbReference>
<dbReference type="SUPFAM" id="SSF48452">
    <property type="entry name" value="TPR-like"/>
    <property type="match status" value="2"/>
</dbReference>
<protein>
    <recommendedName>
        <fullName evidence="7">TPR-like protein</fullName>
    </recommendedName>
</protein>
<dbReference type="PANTHER" id="PTHR23083">
    <property type="entry name" value="TETRATRICOPEPTIDE REPEAT PROTEIN, TPR"/>
    <property type="match status" value="1"/>
</dbReference>
<dbReference type="PROSITE" id="PS50005">
    <property type="entry name" value="TPR"/>
    <property type="match status" value="2"/>
</dbReference>
<dbReference type="SMART" id="SM00028">
    <property type="entry name" value="TPR"/>
    <property type="match status" value="6"/>
</dbReference>
<evidence type="ECO:0000256" key="1">
    <source>
        <dbReference type="ARBA" id="ARBA00002550"/>
    </source>
</evidence>
<comment type="function">
    <text evidence="1">Involved in endocytosis.</text>
</comment>
<dbReference type="OrthoDB" id="29013at2759"/>
<feature type="compositionally biased region" description="Low complexity" evidence="4">
    <location>
        <begin position="673"/>
        <end position="686"/>
    </location>
</feature>
<dbReference type="InterPro" id="IPR019734">
    <property type="entry name" value="TPR_rpt"/>
</dbReference>
<keyword evidence="6" id="KW-1185">Reference proteome</keyword>
<dbReference type="Proteomes" id="UP000707451">
    <property type="component" value="Unassembled WGS sequence"/>
</dbReference>
<feature type="repeat" description="TPR" evidence="3">
    <location>
        <begin position="808"/>
        <end position="841"/>
    </location>
</feature>
<gene>
    <name evidence="5" type="ORF">KI688_002196</name>
</gene>